<keyword evidence="9" id="KW-0472">Membrane</keyword>
<dbReference type="PANTHER" id="PTHR45933">
    <property type="entry name" value="PROTEIN C2-DOMAIN ABA-RELATED 4"/>
    <property type="match status" value="1"/>
</dbReference>
<dbReference type="GO" id="GO:0046872">
    <property type="term" value="F:metal ion binding"/>
    <property type="evidence" value="ECO:0007669"/>
    <property type="project" value="UniProtKB-KW"/>
</dbReference>
<evidence type="ECO:0000256" key="7">
    <source>
        <dbReference type="ARBA" id="ARBA00022837"/>
    </source>
</evidence>
<accession>A0AAE2C5C0</accession>
<evidence type="ECO:0000256" key="8">
    <source>
        <dbReference type="ARBA" id="ARBA00023121"/>
    </source>
</evidence>
<keyword evidence="5" id="KW-0938">Abscisic acid signaling pathway</keyword>
<gene>
    <name evidence="13" type="ORF">Sango_0044200</name>
</gene>
<organism evidence="13 14">
    <name type="scientific">Sesamum angolense</name>
    <dbReference type="NCBI Taxonomy" id="2727404"/>
    <lineage>
        <taxon>Eukaryota</taxon>
        <taxon>Viridiplantae</taxon>
        <taxon>Streptophyta</taxon>
        <taxon>Embryophyta</taxon>
        <taxon>Tracheophyta</taxon>
        <taxon>Spermatophyta</taxon>
        <taxon>Magnoliopsida</taxon>
        <taxon>eudicotyledons</taxon>
        <taxon>Gunneridae</taxon>
        <taxon>Pentapetalae</taxon>
        <taxon>asterids</taxon>
        <taxon>lamiids</taxon>
        <taxon>Lamiales</taxon>
        <taxon>Pedaliaceae</taxon>
        <taxon>Sesamum</taxon>
    </lineage>
</organism>
<dbReference type="GO" id="GO:0005886">
    <property type="term" value="C:plasma membrane"/>
    <property type="evidence" value="ECO:0007669"/>
    <property type="project" value="UniProtKB-SubCell"/>
</dbReference>
<reference evidence="13" key="2">
    <citation type="journal article" date="2024" name="Plant">
        <title>Genomic evolution and insights into agronomic trait innovations of Sesamum species.</title>
        <authorList>
            <person name="Miao H."/>
            <person name="Wang L."/>
            <person name="Qu L."/>
            <person name="Liu H."/>
            <person name="Sun Y."/>
            <person name="Le M."/>
            <person name="Wang Q."/>
            <person name="Wei S."/>
            <person name="Zheng Y."/>
            <person name="Lin W."/>
            <person name="Duan Y."/>
            <person name="Cao H."/>
            <person name="Xiong S."/>
            <person name="Wang X."/>
            <person name="Wei L."/>
            <person name="Li C."/>
            <person name="Ma Q."/>
            <person name="Ju M."/>
            <person name="Zhao R."/>
            <person name="Li G."/>
            <person name="Mu C."/>
            <person name="Tian Q."/>
            <person name="Mei H."/>
            <person name="Zhang T."/>
            <person name="Gao T."/>
            <person name="Zhang H."/>
        </authorList>
    </citation>
    <scope>NUCLEOTIDE SEQUENCE</scope>
    <source>
        <strain evidence="13">K16</strain>
    </source>
</reference>
<dbReference type="InterPro" id="IPR035892">
    <property type="entry name" value="C2_domain_sf"/>
</dbReference>
<dbReference type="AlphaFoldDB" id="A0AAE2C5C0"/>
<keyword evidence="10" id="KW-0539">Nucleus</keyword>
<evidence type="ECO:0000256" key="9">
    <source>
        <dbReference type="ARBA" id="ARBA00023136"/>
    </source>
</evidence>
<comment type="subcellular location">
    <subcellularLocation>
        <location evidence="2">Cell membrane</location>
    </subcellularLocation>
    <subcellularLocation>
        <location evidence="1">Nucleus</location>
    </subcellularLocation>
</comment>
<keyword evidence="14" id="KW-1185">Reference proteome</keyword>
<dbReference type="PROSITE" id="PS50004">
    <property type="entry name" value="C2"/>
    <property type="match status" value="1"/>
</dbReference>
<evidence type="ECO:0000313" key="14">
    <source>
        <dbReference type="Proteomes" id="UP001289374"/>
    </source>
</evidence>
<dbReference type="EMBL" id="JACGWL010000001">
    <property type="protein sequence ID" value="KAK4409712.1"/>
    <property type="molecule type" value="Genomic_DNA"/>
</dbReference>
<dbReference type="GO" id="GO:0005634">
    <property type="term" value="C:nucleus"/>
    <property type="evidence" value="ECO:0007669"/>
    <property type="project" value="UniProtKB-SubCell"/>
</dbReference>
<keyword evidence="4" id="KW-1003">Cell membrane</keyword>
<name>A0AAE2C5C0_9LAMI</name>
<keyword evidence="6" id="KW-0479">Metal-binding</keyword>
<dbReference type="InterPro" id="IPR000008">
    <property type="entry name" value="C2_dom"/>
</dbReference>
<dbReference type="PANTHER" id="PTHR45933:SF12">
    <property type="entry name" value="PROTEIN C2-DOMAIN ABA-RELATED 9"/>
    <property type="match status" value="1"/>
</dbReference>
<evidence type="ECO:0000256" key="6">
    <source>
        <dbReference type="ARBA" id="ARBA00022723"/>
    </source>
</evidence>
<dbReference type="GO" id="GO:0009738">
    <property type="term" value="P:abscisic acid-activated signaling pathway"/>
    <property type="evidence" value="ECO:0007669"/>
    <property type="project" value="UniProtKB-KW"/>
</dbReference>
<comment type="similarity">
    <text evidence="11">Belongs to the plant CAR protein family.</text>
</comment>
<keyword evidence="7" id="KW-0106">Calcium</keyword>
<dbReference type="InterPro" id="IPR044562">
    <property type="entry name" value="CAR1-11"/>
</dbReference>
<evidence type="ECO:0000259" key="12">
    <source>
        <dbReference type="PROSITE" id="PS50004"/>
    </source>
</evidence>
<dbReference type="GO" id="GO:0005096">
    <property type="term" value="F:GTPase activator activity"/>
    <property type="evidence" value="ECO:0007669"/>
    <property type="project" value="UniProtKB-KW"/>
</dbReference>
<evidence type="ECO:0000256" key="11">
    <source>
        <dbReference type="ARBA" id="ARBA00024037"/>
    </source>
</evidence>
<dbReference type="GO" id="GO:0008289">
    <property type="term" value="F:lipid binding"/>
    <property type="evidence" value="ECO:0007669"/>
    <property type="project" value="UniProtKB-KW"/>
</dbReference>
<reference evidence="13" key="1">
    <citation type="submission" date="2020-06" db="EMBL/GenBank/DDBJ databases">
        <authorList>
            <person name="Li T."/>
            <person name="Hu X."/>
            <person name="Zhang T."/>
            <person name="Song X."/>
            <person name="Zhang H."/>
            <person name="Dai N."/>
            <person name="Sheng W."/>
            <person name="Hou X."/>
            <person name="Wei L."/>
        </authorList>
    </citation>
    <scope>NUCLEOTIDE SEQUENCE</scope>
    <source>
        <strain evidence="13">K16</strain>
        <tissue evidence="13">Leaf</tissue>
    </source>
</reference>
<proteinExistence type="inferred from homology"/>
<evidence type="ECO:0000256" key="5">
    <source>
        <dbReference type="ARBA" id="ARBA00022682"/>
    </source>
</evidence>
<evidence type="ECO:0000256" key="4">
    <source>
        <dbReference type="ARBA" id="ARBA00022475"/>
    </source>
</evidence>
<evidence type="ECO:0000256" key="2">
    <source>
        <dbReference type="ARBA" id="ARBA00004236"/>
    </source>
</evidence>
<dbReference type="SMART" id="SM00239">
    <property type="entry name" value="C2"/>
    <property type="match status" value="1"/>
</dbReference>
<evidence type="ECO:0000256" key="3">
    <source>
        <dbReference type="ARBA" id="ARBA00022468"/>
    </source>
</evidence>
<dbReference type="SUPFAM" id="SSF49562">
    <property type="entry name" value="C2 domain (Calcium/lipid-binding domain, CaLB)"/>
    <property type="match status" value="1"/>
</dbReference>
<dbReference type="Proteomes" id="UP001289374">
    <property type="component" value="Unassembled WGS sequence"/>
</dbReference>
<evidence type="ECO:0000256" key="10">
    <source>
        <dbReference type="ARBA" id="ARBA00023242"/>
    </source>
</evidence>
<protein>
    <submittedName>
        <fullName evidence="13">Protein C2-DOMAIN ABA-RELATED 10</fullName>
    </submittedName>
</protein>
<keyword evidence="3" id="KW-0343">GTPase activation</keyword>
<dbReference type="Pfam" id="PF00168">
    <property type="entry name" value="C2"/>
    <property type="match status" value="1"/>
</dbReference>
<evidence type="ECO:0000313" key="13">
    <source>
        <dbReference type="EMBL" id="KAK4409712.1"/>
    </source>
</evidence>
<sequence length="207" mass="23902">MDVLGLVKIRIRRGIGLAVRDTVSSDPYCVVSCGTQKVKTKVVKGNCNPIWNEELTIYIKDLNVPIILQVFDKDTFTDDDNMGTAVIDIKPLIECVRMELESLPEGTRVDRIAPDRHNCLADESCVIWNQGKMTQDMILRLNNVECGQVEVQVEWMEDLEDYEEAMDMKIEPKDAKWKAVFKKKTWHDRFVNRIRRGHGHGHEHEHV</sequence>
<keyword evidence="8" id="KW-0446">Lipid-binding</keyword>
<feature type="domain" description="C2" evidence="12">
    <location>
        <begin position="1"/>
        <end position="102"/>
    </location>
</feature>
<dbReference type="Gene3D" id="2.60.40.150">
    <property type="entry name" value="C2 domain"/>
    <property type="match status" value="1"/>
</dbReference>
<evidence type="ECO:0000256" key="1">
    <source>
        <dbReference type="ARBA" id="ARBA00004123"/>
    </source>
</evidence>
<comment type="caution">
    <text evidence="13">The sequence shown here is derived from an EMBL/GenBank/DDBJ whole genome shotgun (WGS) entry which is preliminary data.</text>
</comment>